<dbReference type="SUPFAM" id="SSF56672">
    <property type="entry name" value="DNA/RNA polymerases"/>
    <property type="match status" value="1"/>
</dbReference>
<keyword evidence="2" id="KW-1185">Reference proteome</keyword>
<comment type="caution">
    <text evidence="1">The sequence shown here is derived from an EMBL/GenBank/DDBJ whole genome shotgun (WGS) entry which is preliminary data.</text>
</comment>
<dbReference type="InterPro" id="IPR043502">
    <property type="entry name" value="DNA/RNA_pol_sf"/>
</dbReference>
<evidence type="ECO:0000313" key="1">
    <source>
        <dbReference type="EMBL" id="KAK2551997.1"/>
    </source>
</evidence>
<dbReference type="AlphaFoldDB" id="A0AAD9PZL5"/>
<gene>
    <name evidence="1" type="ORF">P5673_027003</name>
</gene>
<evidence type="ECO:0000313" key="2">
    <source>
        <dbReference type="Proteomes" id="UP001249851"/>
    </source>
</evidence>
<reference evidence="1" key="1">
    <citation type="journal article" date="2023" name="G3 (Bethesda)">
        <title>Whole genome assembly and annotation of the endangered Caribbean coral Acropora cervicornis.</title>
        <authorList>
            <person name="Selwyn J.D."/>
            <person name="Vollmer S.V."/>
        </authorList>
    </citation>
    <scope>NUCLEOTIDE SEQUENCE</scope>
    <source>
        <strain evidence="1">K2</strain>
    </source>
</reference>
<sequence>MDISIEYLNPSFLVKKHSGGYRLVTVFADAGQYDSMKYCGVATPFKGVRVYVRSAMGMPGSETALEELMCRILGHLLQEGIPIKIADNLYCGGNTSYELLENWKKASPHRITTLASCPAPETVARKRLFIGAYKVLTRVLPNCSRFMAPLDDIMARRQSNEAISRSDDLRAAFKEA</sequence>
<dbReference type="Proteomes" id="UP001249851">
    <property type="component" value="Unassembled WGS sequence"/>
</dbReference>
<protein>
    <submittedName>
        <fullName evidence="1">Uncharacterized protein</fullName>
    </submittedName>
</protein>
<organism evidence="1 2">
    <name type="scientific">Acropora cervicornis</name>
    <name type="common">Staghorn coral</name>
    <dbReference type="NCBI Taxonomy" id="6130"/>
    <lineage>
        <taxon>Eukaryota</taxon>
        <taxon>Metazoa</taxon>
        <taxon>Cnidaria</taxon>
        <taxon>Anthozoa</taxon>
        <taxon>Hexacorallia</taxon>
        <taxon>Scleractinia</taxon>
        <taxon>Astrocoeniina</taxon>
        <taxon>Acroporidae</taxon>
        <taxon>Acropora</taxon>
    </lineage>
</organism>
<name>A0AAD9PZL5_ACRCE</name>
<dbReference type="EMBL" id="JARQWQ010000091">
    <property type="protein sequence ID" value="KAK2551997.1"/>
    <property type="molecule type" value="Genomic_DNA"/>
</dbReference>
<reference evidence="1" key="2">
    <citation type="journal article" date="2023" name="Science">
        <title>Genomic signatures of disease resistance in endangered staghorn corals.</title>
        <authorList>
            <person name="Vollmer S.V."/>
            <person name="Selwyn J.D."/>
            <person name="Despard B.A."/>
            <person name="Roesel C.L."/>
        </authorList>
    </citation>
    <scope>NUCLEOTIDE SEQUENCE</scope>
    <source>
        <strain evidence="1">K2</strain>
    </source>
</reference>
<accession>A0AAD9PZL5</accession>
<proteinExistence type="predicted"/>